<evidence type="ECO:0000313" key="2">
    <source>
        <dbReference type="EMBL" id="RHN47953.1"/>
    </source>
</evidence>
<evidence type="ECO:0000313" key="3">
    <source>
        <dbReference type="Proteomes" id="UP000265566"/>
    </source>
</evidence>
<proteinExistence type="predicted"/>
<comment type="caution">
    <text evidence="2">The sequence shown here is derived from an EMBL/GenBank/DDBJ whole genome shotgun (WGS) entry which is preliminary data.</text>
</comment>
<keyword evidence="1" id="KW-0812">Transmembrane</keyword>
<sequence length="100" mass="11117">MLCYLWWLLGRFLWVVVVVFVEVLVVGGDAGSGAAILGDVQVVVMQPECGDLQIEGHGLLLMVILVVVGDGYHKWWCLVLSWEAKYSLSLLVVVSSEVWR</sequence>
<dbReference type="EMBL" id="PSQE01000007">
    <property type="protein sequence ID" value="RHN47953.1"/>
    <property type="molecule type" value="Genomic_DNA"/>
</dbReference>
<evidence type="ECO:0008006" key="4">
    <source>
        <dbReference type="Google" id="ProtNLM"/>
    </source>
</evidence>
<keyword evidence="1" id="KW-0472">Membrane</keyword>
<gene>
    <name evidence="2" type="ORF">MtrunA17_Chr7g0258541</name>
</gene>
<organism evidence="2 3">
    <name type="scientific">Medicago truncatula</name>
    <name type="common">Barrel medic</name>
    <name type="synonym">Medicago tribuloides</name>
    <dbReference type="NCBI Taxonomy" id="3880"/>
    <lineage>
        <taxon>Eukaryota</taxon>
        <taxon>Viridiplantae</taxon>
        <taxon>Streptophyta</taxon>
        <taxon>Embryophyta</taxon>
        <taxon>Tracheophyta</taxon>
        <taxon>Spermatophyta</taxon>
        <taxon>Magnoliopsida</taxon>
        <taxon>eudicotyledons</taxon>
        <taxon>Gunneridae</taxon>
        <taxon>Pentapetalae</taxon>
        <taxon>rosids</taxon>
        <taxon>fabids</taxon>
        <taxon>Fabales</taxon>
        <taxon>Fabaceae</taxon>
        <taxon>Papilionoideae</taxon>
        <taxon>50 kb inversion clade</taxon>
        <taxon>NPAAA clade</taxon>
        <taxon>Hologalegina</taxon>
        <taxon>IRL clade</taxon>
        <taxon>Trifolieae</taxon>
        <taxon>Medicago</taxon>
    </lineage>
</organism>
<reference evidence="3" key="1">
    <citation type="journal article" date="2018" name="Nat. Plants">
        <title>Whole-genome landscape of Medicago truncatula symbiotic genes.</title>
        <authorList>
            <person name="Pecrix Y."/>
            <person name="Staton S.E."/>
            <person name="Sallet E."/>
            <person name="Lelandais-Briere C."/>
            <person name="Moreau S."/>
            <person name="Carrere S."/>
            <person name="Blein T."/>
            <person name="Jardinaud M.F."/>
            <person name="Latrasse D."/>
            <person name="Zouine M."/>
            <person name="Zahm M."/>
            <person name="Kreplak J."/>
            <person name="Mayjonade B."/>
            <person name="Satge C."/>
            <person name="Perez M."/>
            <person name="Cauet S."/>
            <person name="Marande W."/>
            <person name="Chantry-Darmon C."/>
            <person name="Lopez-Roques C."/>
            <person name="Bouchez O."/>
            <person name="Berard A."/>
            <person name="Debelle F."/>
            <person name="Munos S."/>
            <person name="Bendahmane A."/>
            <person name="Berges H."/>
            <person name="Niebel A."/>
            <person name="Buitink J."/>
            <person name="Frugier F."/>
            <person name="Benhamed M."/>
            <person name="Crespi M."/>
            <person name="Gouzy J."/>
            <person name="Gamas P."/>
        </authorList>
    </citation>
    <scope>NUCLEOTIDE SEQUENCE [LARGE SCALE GENOMIC DNA]</scope>
    <source>
        <strain evidence="3">cv. Jemalong A17</strain>
    </source>
</reference>
<dbReference type="Gramene" id="rna42611">
    <property type="protein sequence ID" value="RHN47953.1"/>
    <property type="gene ID" value="gene42611"/>
</dbReference>
<name>A0A396H5C3_MEDTR</name>
<dbReference type="AlphaFoldDB" id="A0A396H5C3"/>
<protein>
    <recommendedName>
        <fullName evidence="4">Transmembrane protein</fullName>
    </recommendedName>
</protein>
<accession>A0A396H5C3</accession>
<dbReference type="Proteomes" id="UP000265566">
    <property type="component" value="Chromosome 7"/>
</dbReference>
<evidence type="ECO:0000256" key="1">
    <source>
        <dbReference type="SAM" id="Phobius"/>
    </source>
</evidence>
<feature type="transmembrane region" description="Helical" evidence="1">
    <location>
        <begin position="6"/>
        <end position="27"/>
    </location>
</feature>
<keyword evidence="1" id="KW-1133">Transmembrane helix</keyword>